<dbReference type="InterPro" id="IPR014284">
    <property type="entry name" value="RNA_pol_sigma-70_dom"/>
</dbReference>
<dbReference type="Gene3D" id="1.10.1740.10">
    <property type="match status" value="1"/>
</dbReference>
<dbReference type="InterPro" id="IPR014327">
    <property type="entry name" value="RNA_pol_sigma70_bacteroid"/>
</dbReference>
<evidence type="ECO:0000259" key="5">
    <source>
        <dbReference type="Pfam" id="PF04542"/>
    </source>
</evidence>
<dbReference type="AlphaFoldDB" id="A0A6N2R230"/>
<comment type="similarity">
    <text evidence="1">Belongs to the sigma-70 factor family. ECF subfamily.</text>
</comment>
<proteinExistence type="inferred from homology"/>
<dbReference type="Pfam" id="PF04542">
    <property type="entry name" value="Sigma70_r2"/>
    <property type="match status" value="1"/>
</dbReference>
<accession>A0A6N2R230</accession>
<dbReference type="CDD" id="cd06171">
    <property type="entry name" value="Sigma70_r4"/>
    <property type="match status" value="1"/>
</dbReference>
<dbReference type="SUPFAM" id="SSF88946">
    <property type="entry name" value="Sigma2 domain of RNA polymerase sigma factors"/>
    <property type="match status" value="1"/>
</dbReference>
<dbReference type="SUPFAM" id="SSF88659">
    <property type="entry name" value="Sigma3 and sigma4 domains of RNA polymerase sigma factors"/>
    <property type="match status" value="1"/>
</dbReference>
<dbReference type="PANTHER" id="PTHR43133">
    <property type="entry name" value="RNA POLYMERASE ECF-TYPE SIGMA FACTO"/>
    <property type="match status" value="1"/>
</dbReference>
<evidence type="ECO:0000256" key="3">
    <source>
        <dbReference type="ARBA" id="ARBA00023082"/>
    </source>
</evidence>
<dbReference type="InterPro" id="IPR036388">
    <property type="entry name" value="WH-like_DNA-bd_sf"/>
</dbReference>
<keyword evidence="2" id="KW-0805">Transcription regulation</keyword>
<dbReference type="InterPro" id="IPR013249">
    <property type="entry name" value="RNA_pol_sigma70_r4_t2"/>
</dbReference>
<dbReference type="Gene3D" id="1.10.10.10">
    <property type="entry name" value="Winged helix-like DNA-binding domain superfamily/Winged helix DNA-binding domain"/>
    <property type="match status" value="1"/>
</dbReference>
<keyword evidence="4" id="KW-0804">Transcription</keyword>
<dbReference type="GO" id="GO:0016987">
    <property type="term" value="F:sigma factor activity"/>
    <property type="evidence" value="ECO:0007669"/>
    <property type="project" value="UniProtKB-KW"/>
</dbReference>
<keyword evidence="3" id="KW-0731">Sigma factor</keyword>
<dbReference type="InterPro" id="IPR007627">
    <property type="entry name" value="RNA_pol_sigma70_r2"/>
</dbReference>
<gene>
    <name evidence="7" type="primary">sigX_1</name>
    <name evidence="7" type="ORF">BOLFYP28_00157</name>
</gene>
<reference evidence="7" key="1">
    <citation type="submission" date="2019-11" db="EMBL/GenBank/DDBJ databases">
        <authorList>
            <person name="Feng L."/>
        </authorList>
    </citation>
    <scope>NUCLEOTIDE SEQUENCE</scope>
    <source>
        <strain evidence="7">BovatusLFYP28</strain>
    </source>
</reference>
<evidence type="ECO:0000256" key="2">
    <source>
        <dbReference type="ARBA" id="ARBA00023015"/>
    </source>
</evidence>
<dbReference type="InterPro" id="IPR013324">
    <property type="entry name" value="RNA_pol_sigma_r3/r4-like"/>
</dbReference>
<dbReference type="EMBL" id="CACRTD010000001">
    <property type="protein sequence ID" value="VYS74796.1"/>
    <property type="molecule type" value="Genomic_DNA"/>
</dbReference>
<protein>
    <submittedName>
        <fullName evidence="7">RNA polymerase sigma factor SigX</fullName>
    </submittedName>
</protein>
<dbReference type="InterPro" id="IPR013325">
    <property type="entry name" value="RNA_pol_sigma_r2"/>
</dbReference>
<evidence type="ECO:0000256" key="1">
    <source>
        <dbReference type="ARBA" id="ARBA00010641"/>
    </source>
</evidence>
<sequence>MIFINFVLFFRRKSDSMNDKIDIIVAGVNRKDKKMWGDFYDRFYTALCVYVSKILPVPDAVEDLVQEVFISVWEGKRTFSDIKELTNYLYRACYNNALLYIRNNQIHDTILSSLAEEESMVDEDTIYALTVKEEIIRQLYCYIEELPAEQRRIILMRIEGHTWEEIAERLEISINTVKTQKTRSYKFLRERLGDSIHSIILFLFF</sequence>
<feature type="domain" description="RNA polymerase sigma factor 70 region 4 type 2" evidence="6">
    <location>
        <begin position="137"/>
        <end position="188"/>
    </location>
</feature>
<organism evidence="7">
    <name type="scientific">Bacteroides ovatus</name>
    <dbReference type="NCBI Taxonomy" id="28116"/>
    <lineage>
        <taxon>Bacteria</taxon>
        <taxon>Pseudomonadati</taxon>
        <taxon>Bacteroidota</taxon>
        <taxon>Bacteroidia</taxon>
        <taxon>Bacteroidales</taxon>
        <taxon>Bacteroidaceae</taxon>
        <taxon>Bacteroides</taxon>
    </lineage>
</organism>
<dbReference type="Pfam" id="PF08281">
    <property type="entry name" value="Sigma70_r4_2"/>
    <property type="match status" value="1"/>
</dbReference>
<evidence type="ECO:0000256" key="4">
    <source>
        <dbReference type="ARBA" id="ARBA00023163"/>
    </source>
</evidence>
<evidence type="ECO:0000313" key="7">
    <source>
        <dbReference type="EMBL" id="VYS74796.1"/>
    </source>
</evidence>
<dbReference type="NCBIfam" id="TIGR02985">
    <property type="entry name" value="Sig70_bacteroi1"/>
    <property type="match status" value="1"/>
</dbReference>
<dbReference type="GO" id="GO:0006352">
    <property type="term" value="P:DNA-templated transcription initiation"/>
    <property type="evidence" value="ECO:0007669"/>
    <property type="project" value="InterPro"/>
</dbReference>
<name>A0A6N2R230_BACOV</name>
<dbReference type="PANTHER" id="PTHR43133:SF46">
    <property type="entry name" value="RNA POLYMERASE SIGMA-70 FACTOR ECF SUBFAMILY"/>
    <property type="match status" value="1"/>
</dbReference>
<evidence type="ECO:0000259" key="6">
    <source>
        <dbReference type="Pfam" id="PF08281"/>
    </source>
</evidence>
<dbReference type="InterPro" id="IPR039425">
    <property type="entry name" value="RNA_pol_sigma-70-like"/>
</dbReference>
<dbReference type="GO" id="GO:0003677">
    <property type="term" value="F:DNA binding"/>
    <property type="evidence" value="ECO:0007669"/>
    <property type="project" value="InterPro"/>
</dbReference>
<dbReference type="NCBIfam" id="TIGR02937">
    <property type="entry name" value="sigma70-ECF"/>
    <property type="match status" value="1"/>
</dbReference>
<feature type="domain" description="RNA polymerase sigma-70 region 2" evidence="5">
    <location>
        <begin position="40"/>
        <end position="105"/>
    </location>
</feature>